<dbReference type="HOGENOM" id="CLU_033323_9_5_5"/>
<dbReference type="SMART" id="SM00855">
    <property type="entry name" value="PGAM"/>
    <property type="match status" value="1"/>
</dbReference>
<dbReference type="GO" id="GO:0006094">
    <property type="term" value="P:gluconeogenesis"/>
    <property type="evidence" value="ECO:0007669"/>
    <property type="project" value="UniProtKB-KW"/>
</dbReference>
<sequence>MTVFLVRHGQSEGNRDLVFSGLSDHPLTELGRAQAAEAGWSLRGLNFAHVLTSRLSRAVATCDLLLAAAGSEVGRRRALEQLNERNFGVFEGVADDPATLAADPLRGRVASDVAYRPEGGESMLDCLERAVACFEGDILPLAADGHVLVVSHGNVVRSLALHHLGWPVEMLPEMPSRNCLITRIEPAGWVRSAR</sequence>
<keyword evidence="5" id="KW-0413">Isomerase</keyword>
<dbReference type="Pfam" id="PF00300">
    <property type="entry name" value="His_Phos_1"/>
    <property type="match status" value="1"/>
</dbReference>
<dbReference type="PANTHER" id="PTHR11931">
    <property type="entry name" value="PHOSPHOGLYCERATE MUTASE"/>
    <property type="match status" value="1"/>
</dbReference>
<dbReference type="PROSITE" id="PS00175">
    <property type="entry name" value="PG_MUTASE"/>
    <property type="match status" value="1"/>
</dbReference>
<dbReference type="SUPFAM" id="SSF53254">
    <property type="entry name" value="Phosphoglycerate mutase-like"/>
    <property type="match status" value="1"/>
</dbReference>
<feature type="binding site" evidence="7">
    <location>
        <begin position="7"/>
        <end position="14"/>
    </location>
    <ligand>
        <name>substrate</name>
    </ligand>
</feature>
<dbReference type="CDD" id="cd07067">
    <property type="entry name" value="HP_PGM_like"/>
    <property type="match status" value="1"/>
</dbReference>
<dbReference type="InterPro" id="IPR029033">
    <property type="entry name" value="His_PPase_superfam"/>
</dbReference>
<feature type="binding site" evidence="7">
    <location>
        <position position="57"/>
    </location>
    <ligand>
        <name>substrate</name>
    </ligand>
</feature>
<dbReference type="KEGG" id="mag:amb1531"/>
<dbReference type="InterPro" id="IPR013078">
    <property type="entry name" value="His_Pase_superF_clade-1"/>
</dbReference>
<evidence type="ECO:0000313" key="9">
    <source>
        <dbReference type="Proteomes" id="UP000007058"/>
    </source>
</evidence>
<dbReference type="EC" id="5.4.2.11" evidence="2"/>
<dbReference type="STRING" id="342108.amb1531"/>
<dbReference type="RefSeq" id="WP_011383941.1">
    <property type="nucleotide sequence ID" value="NC_007626.1"/>
</dbReference>
<proteinExistence type="inferred from homology"/>
<dbReference type="PIRSF" id="PIRSF000709">
    <property type="entry name" value="6PFK_2-Ptase"/>
    <property type="match status" value="1"/>
</dbReference>
<gene>
    <name evidence="8" type="ordered locus">amb1531</name>
</gene>
<dbReference type="InterPro" id="IPR005952">
    <property type="entry name" value="Phosphogly_mut1"/>
</dbReference>
<dbReference type="Gene3D" id="3.40.50.1240">
    <property type="entry name" value="Phosphoglycerate mutase-like"/>
    <property type="match status" value="1"/>
</dbReference>
<organism evidence="8 9">
    <name type="scientific">Paramagnetospirillum magneticum (strain ATCC 700264 / AMB-1)</name>
    <name type="common">Magnetospirillum magneticum</name>
    <dbReference type="NCBI Taxonomy" id="342108"/>
    <lineage>
        <taxon>Bacteria</taxon>
        <taxon>Pseudomonadati</taxon>
        <taxon>Pseudomonadota</taxon>
        <taxon>Alphaproteobacteria</taxon>
        <taxon>Rhodospirillales</taxon>
        <taxon>Magnetospirillaceae</taxon>
        <taxon>Paramagnetospirillum</taxon>
    </lineage>
</organism>
<evidence type="ECO:0000256" key="6">
    <source>
        <dbReference type="PIRSR" id="PIRSR613078-1"/>
    </source>
</evidence>
<dbReference type="InterPro" id="IPR001345">
    <property type="entry name" value="PG/BPGM_mutase_AS"/>
</dbReference>
<dbReference type="Proteomes" id="UP000007058">
    <property type="component" value="Chromosome"/>
</dbReference>
<keyword evidence="3" id="KW-0312">Gluconeogenesis</keyword>
<protein>
    <recommendedName>
        <fullName evidence="2">phosphoglycerate mutase (2,3-diphosphoglycerate-dependent)</fullName>
        <ecNumber evidence="2">5.4.2.11</ecNumber>
    </recommendedName>
</protein>
<dbReference type="AlphaFoldDB" id="Q2W740"/>
<comment type="similarity">
    <text evidence="1">Belongs to the phosphoglycerate mutase family. BPG-dependent PGAM subfamily.</text>
</comment>
<feature type="active site" description="Tele-phosphohistidine intermediate" evidence="6">
    <location>
        <position position="8"/>
    </location>
</feature>
<evidence type="ECO:0000256" key="2">
    <source>
        <dbReference type="ARBA" id="ARBA00012028"/>
    </source>
</evidence>
<evidence type="ECO:0000313" key="8">
    <source>
        <dbReference type="EMBL" id="BAE50335.1"/>
    </source>
</evidence>
<evidence type="ECO:0000256" key="4">
    <source>
        <dbReference type="ARBA" id="ARBA00023152"/>
    </source>
</evidence>
<evidence type="ECO:0000256" key="1">
    <source>
        <dbReference type="ARBA" id="ARBA00006717"/>
    </source>
</evidence>
<dbReference type="EMBL" id="AP007255">
    <property type="protein sequence ID" value="BAE50335.1"/>
    <property type="molecule type" value="Genomic_DNA"/>
</dbReference>
<feature type="active site" description="Proton donor/acceptor" evidence="6">
    <location>
        <position position="84"/>
    </location>
</feature>
<dbReference type="OrthoDB" id="9781415at2"/>
<accession>Q2W740</accession>
<keyword evidence="9" id="KW-1185">Reference proteome</keyword>
<name>Q2W740_PARM1</name>
<keyword evidence="4" id="KW-0324">Glycolysis</keyword>
<dbReference type="GO" id="GO:0004619">
    <property type="term" value="F:phosphoglycerate mutase activity"/>
    <property type="evidence" value="ECO:0007669"/>
    <property type="project" value="UniProtKB-EC"/>
</dbReference>
<evidence type="ECO:0000256" key="5">
    <source>
        <dbReference type="ARBA" id="ARBA00023235"/>
    </source>
</evidence>
<evidence type="ECO:0000256" key="7">
    <source>
        <dbReference type="PIRSR" id="PIRSR613078-2"/>
    </source>
</evidence>
<evidence type="ECO:0000256" key="3">
    <source>
        <dbReference type="ARBA" id="ARBA00022432"/>
    </source>
</evidence>
<dbReference type="GO" id="GO:0006096">
    <property type="term" value="P:glycolytic process"/>
    <property type="evidence" value="ECO:0007669"/>
    <property type="project" value="UniProtKB-KW"/>
</dbReference>
<reference evidence="8 9" key="1">
    <citation type="journal article" date="2005" name="DNA Res.">
        <title>Complete genome sequence of the facultative anaerobic magnetotactic bacterium Magnetospirillum sp. strain AMB-1.</title>
        <authorList>
            <person name="Matsunaga T."/>
            <person name="Okamura Y."/>
            <person name="Fukuda Y."/>
            <person name="Wahyudi A.T."/>
            <person name="Murase Y."/>
            <person name="Takeyama H."/>
        </authorList>
    </citation>
    <scope>NUCLEOTIDE SEQUENCE [LARGE SCALE GENOMIC DNA]</scope>
    <source>
        <strain evidence="9">ATCC 700264 / AMB-1</strain>
    </source>
</reference>